<dbReference type="KEGG" id="dat:HRM2_19260"/>
<evidence type="ECO:0000313" key="1">
    <source>
        <dbReference type="EMBL" id="ACN15027.1"/>
    </source>
</evidence>
<proteinExistence type="predicted"/>
<dbReference type="HOGENOM" id="CLU_123210_0_0_7"/>
<dbReference type="Proteomes" id="UP000000442">
    <property type="component" value="Chromosome"/>
</dbReference>
<organism evidence="1 3">
    <name type="scientific">Desulforapulum autotrophicum (strain ATCC 43914 / DSM 3382 / VKM B-1955 / HRM2)</name>
    <name type="common">Desulfobacterium autotrophicum</name>
    <dbReference type="NCBI Taxonomy" id="177437"/>
    <lineage>
        <taxon>Bacteria</taxon>
        <taxon>Pseudomonadati</taxon>
        <taxon>Thermodesulfobacteriota</taxon>
        <taxon>Desulfobacteria</taxon>
        <taxon>Desulfobacterales</taxon>
        <taxon>Desulfobacteraceae</taxon>
        <taxon>Desulforapulum</taxon>
    </lineage>
</organism>
<dbReference type="EMBL" id="CP001087">
    <property type="protein sequence ID" value="ACN15027.1"/>
    <property type="molecule type" value="Genomic_DNA"/>
</dbReference>
<gene>
    <name evidence="1" type="ordered locus">HRM2_19260</name>
    <name evidence="2" type="ordered locus">HRM2_44650</name>
</gene>
<dbReference type="AlphaFoldDB" id="C0QC15"/>
<dbReference type="eggNOG" id="ENOG5032R4Q">
    <property type="taxonomic scope" value="Bacteria"/>
</dbReference>
<dbReference type="EMBL" id="CP001087">
    <property type="protein sequence ID" value="ACN17521.1"/>
    <property type="molecule type" value="Genomic_DNA"/>
</dbReference>
<reference evidence="1 3" key="2">
    <citation type="journal article" date="2009" name="Environ. Microbiol.">
        <title>Genome sequence of Desulfobacterium autotrophicum HRM2, a marine sulfate reducer oxidizing organic carbon completely to carbon dioxide.</title>
        <authorList>
            <person name="Strittmatter A.W."/>
            <person name="Liesegang H."/>
            <person name="Rabus R."/>
            <person name="Decker I."/>
            <person name="Amann J."/>
            <person name="Andres S."/>
            <person name="Henne A."/>
            <person name="Fricke W.F."/>
            <person name="Martinez-Arias R."/>
            <person name="Bartels D."/>
            <person name="Goesmann A."/>
            <person name="Krause L."/>
            <person name="Puehler A."/>
            <person name="Klenk H.P."/>
            <person name="Richter M."/>
            <person name="Schuler M."/>
            <person name="Gloeckner F.O."/>
            <person name="Meyerdierks A."/>
            <person name="Gottschalk G."/>
            <person name="Amann R."/>
        </authorList>
    </citation>
    <scope>NUCLEOTIDE SEQUENCE [LARGE SCALE GENOMIC DNA]</scope>
    <source>
        <strain evidence="3">ATCC 43914 / DSM 3382 / HRM2</strain>
        <strain evidence="1">HRM2</strain>
    </source>
</reference>
<dbReference type="KEGG" id="dat:HRM2_44650"/>
<accession>C0QC15</accession>
<protein>
    <submittedName>
        <fullName evidence="1">Uncharacterized protein</fullName>
    </submittedName>
</protein>
<dbReference type="STRING" id="177437.HRM2_19260"/>
<evidence type="ECO:0000313" key="3">
    <source>
        <dbReference type="Proteomes" id="UP000000442"/>
    </source>
</evidence>
<evidence type="ECO:0000313" key="2">
    <source>
        <dbReference type="EMBL" id="ACN17521.1"/>
    </source>
</evidence>
<keyword evidence="3" id="KW-1185">Reference proteome</keyword>
<reference evidence="1" key="1">
    <citation type="submission" date="2008-05" db="EMBL/GenBank/DDBJ databases">
        <authorList>
            <person name="Strittmatter A."/>
            <person name="Liesegang H."/>
            <person name="Rabus R."/>
            <person name="Decker I."/>
            <person name="Amann J."/>
            <person name="Andres S."/>
            <person name="Henne A."/>
            <person name="Martinez-Arias R."/>
            <person name="Bartels D."/>
            <person name="Goesmann A."/>
            <person name="Krause L."/>
            <person name="Puehler A."/>
            <person name="Klenk H.-K."/>
            <person name="Richter M."/>
            <person name="Schueler M."/>
            <person name="Gloeckner F.O."/>
            <person name="Meyerdierks A."/>
            <person name="Widdel F."/>
            <person name="Gottschalk G."/>
            <person name="Amann R."/>
        </authorList>
    </citation>
    <scope>NUCLEOTIDE SEQUENCE</scope>
    <source>
        <strain>HRM2</strain>
    </source>
</reference>
<sequence>MPYCGGPLHFSNYQRKPRGGPPELQEVFEIRFSLCCGREGCRRRTTPPSVRFWGRRVYWAPVVLLVTALRQGKNPAITLERLKGLCDVWRSTVNRWKDYFLKIFPKEWSRHPLSGHIMLQTSDCLLHDLLARFSQRASSPEAALTSCLQELALGP</sequence>
<name>C0QC15_DESAH</name>